<dbReference type="InterPro" id="IPR002227">
    <property type="entry name" value="Tyrosinase_Cu-bd"/>
</dbReference>
<dbReference type="Pfam" id="PF00264">
    <property type="entry name" value="Tyrosinase"/>
    <property type="match status" value="1"/>
</dbReference>
<proteinExistence type="inferred from homology"/>
<evidence type="ECO:0000313" key="13">
    <source>
        <dbReference type="EnsemblFungi" id="EJT76481"/>
    </source>
</evidence>
<dbReference type="EnsemblFungi" id="EJT76481">
    <property type="protein sequence ID" value="EJT76481"/>
    <property type="gene ID" value="GGTG_06400"/>
</dbReference>
<reference evidence="13" key="4">
    <citation type="journal article" date="2015" name="G3 (Bethesda)">
        <title>Genome sequences of three phytopathogenic species of the Magnaporthaceae family of fungi.</title>
        <authorList>
            <person name="Okagaki L.H."/>
            <person name="Nunes C.C."/>
            <person name="Sailsbery J."/>
            <person name="Clay B."/>
            <person name="Brown D."/>
            <person name="John T."/>
            <person name="Oh Y."/>
            <person name="Young N."/>
            <person name="Fitzgerald M."/>
            <person name="Haas B.J."/>
            <person name="Zeng Q."/>
            <person name="Young S."/>
            <person name="Adiconis X."/>
            <person name="Fan L."/>
            <person name="Levin J.Z."/>
            <person name="Mitchell T.K."/>
            <person name="Okubara P.A."/>
            <person name="Farman M.L."/>
            <person name="Kohn L.M."/>
            <person name="Birren B."/>
            <person name="Ma L.-J."/>
            <person name="Dean R.A."/>
        </authorList>
    </citation>
    <scope>NUCLEOTIDE SEQUENCE</scope>
    <source>
        <strain evidence="13">R3-111a-1</strain>
    </source>
</reference>
<dbReference type="GO" id="GO:0042438">
    <property type="term" value="P:melanin biosynthetic process"/>
    <property type="evidence" value="ECO:0007669"/>
    <property type="project" value="UniProtKB-KW"/>
</dbReference>
<evidence type="ECO:0000259" key="11">
    <source>
        <dbReference type="PROSITE" id="PS00498"/>
    </source>
</evidence>
<reference evidence="12" key="2">
    <citation type="submission" date="2010-07" db="EMBL/GenBank/DDBJ databases">
        <authorList>
            <consortium name="The Broad Institute Genome Sequencing Platform"/>
            <consortium name="Broad Institute Genome Sequencing Center for Infectious Disease"/>
            <person name="Ma L.-J."/>
            <person name="Dead R."/>
            <person name="Young S."/>
            <person name="Zeng Q."/>
            <person name="Koehrsen M."/>
            <person name="Alvarado L."/>
            <person name="Berlin A."/>
            <person name="Chapman S.B."/>
            <person name="Chen Z."/>
            <person name="Freedman E."/>
            <person name="Gellesch M."/>
            <person name="Goldberg J."/>
            <person name="Griggs A."/>
            <person name="Gujja S."/>
            <person name="Heilman E.R."/>
            <person name="Heiman D."/>
            <person name="Hepburn T."/>
            <person name="Howarth C."/>
            <person name="Jen D."/>
            <person name="Larson L."/>
            <person name="Mehta T."/>
            <person name="Neiman D."/>
            <person name="Pearson M."/>
            <person name="Roberts A."/>
            <person name="Saif S."/>
            <person name="Shea T."/>
            <person name="Shenoy N."/>
            <person name="Sisk P."/>
            <person name="Stolte C."/>
            <person name="Sykes S."/>
            <person name="Walk T."/>
            <person name="White J."/>
            <person name="Yandava C."/>
            <person name="Haas B."/>
            <person name="Nusbaum C."/>
            <person name="Birren B."/>
        </authorList>
    </citation>
    <scope>NUCLEOTIDE SEQUENCE</scope>
    <source>
        <strain evidence="12">R3-111a-1</strain>
    </source>
</reference>
<dbReference type="SUPFAM" id="SSF48056">
    <property type="entry name" value="Di-copper centre-containing domain"/>
    <property type="match status" value="1"/>
</dbReference>
<gene>
    <name evidence="13" type="primary">20346858</name>
    <name evidence="12" type="ORF">GGTG_06400</name>
</gene>
<dbReference type="Proteomes" id="UP000006039">
    <property type="component" value="Unassembled WGS sequence"/>
</dbReference>
<reference evidence="13" key="5">
    <citation type="submission" date="2018-04" db="UniProtKB">
        <authorList>
            <consortium name="EnsemblFungi"/>
        </authorList>
    </citation>
    <scope>IDENTIFICATION</scope>
    <source>
        <strain evidence="13">R3-111a-1</strain>
    </source>
</reference>
<feature type="chain" id="PRO_5015094655" description="tyrosinase" evidence="9">
    <location>
        <begin position="25"/>
        <end position="774"/>
    </location>
</feature>
<dbReference type="eggNOG" id="ENOG502RF2C">
    <property type="taxonomic scope" value="Eukaryota"/>
</dbReference>
<comment type="catalytic activity">
    <reaction evidence="7">
        <text>L-tyrosine + O2 = L-dopaquinone + H2O</text>
        <dbReference type="Rhea" id="RHEA:18117"/>
        <dbReference type="ChEBI" id="CHEBI:15377"/>
        <dbReference type="ChEBI" id="CHEBI:15379"/>
        <dbReference type="ChEBI" id="CHEBI:57924"/>
        <dbReference type="ChEBI" id="CHEBI:58315"/>
        <dbReference type="EC" id="1.14.18.1"/>
    </reaction>
</comment>
<organism evidence="12">
    <name type="scientific">Gaeumannomyces tritici (strain R3-111a-1)</name>
    <name type="common">Wheat and barley take-all root rot fungus</name>
    <name type="synonym">Gaeumannomyces graminis var. tritici</name>
    <dbReference type="NCBI Taxonomy" id="644352"/>
    <lineage>
        <taxon>Eukaryota</taxon>
        <taxon>Fungi</taxon>
        <taxon>Dikarya</taxon>
        <taxon>Ascomycota</taxon>
        <taxon>Pezizomycotina</taxon>
        <taxon>Sordariomycetes</taxon>
        <taxon>Sordariomycetidae</taxon>
        <taxon>Magnaporthales</taxon>
        <taxon>Magnaporthaceae</taxon>
        <taxon>Gaeumannomyces</taxon>
    </lineage>
</organism>
<feature type="compositionally biased region" description="Polar residues" evidence="8">
    <location>
        <begin position="455"/>
        <end position="467"/>
    </location>
</feature>
<dbReference type="HOGENOM" id="CLU_013691_2_0_1"/>
<dbReference type="VEuPathDB" id="FungiDB:GGTG_06400"/>
<comment type="catalytic activity">
    <reaction evidence="6">
        <text>2 L-dopa + O2 = 2 L-dopaquinone + 2 H2O</text>
        <dbReference type="Rhea" id="RHEA:34287"/>
        <dbReference type="ChEBI" id="CHEBI:15377"/>
        <dbReference type="ChEBI" id="CHEBI:15379"/>
        <dbReference type="ChEBI" id="CHEBI:57504"/>
        <dbReference type="ChEBI" id="CHEBI:57924"/>
        <dbReference type="EC" id="1.14.18.1"/>
    </reaction>
</comment>
<dbReference type="GO" id="GO:0046872">
    <property type="term" value="F:metal ion binding"/>
    <property type="evidence" value="ECO:0007669"/>
    <property type="project" value="UniProtKB-KW"/>
</dbReference>
<dbReference type="PANTHER" id="PTHR11474:SF76">
    <property type="entry name" value="SHKT DOMAIN-CONTAINING PROTEIN"/>
    <property type="match status" value="1"/>
</dbReference>
<evidence type="ECO:0000256" key="9">
    <source>
        <dbReference type="SAM" id="SignalP"/>
    </source>
</evidence>
<evidence type="ECO:0000256" key="2">
    <source>
        <dbReference type="ARBA" id="ARBA00011906"/>
    </source>
</evidence>
<reference evidence="14" key="1">
    <citation type="submission" date="2010-07" db="EMBL/GenBank/DDBJ databases">
        <title>The genome sequence of Gaeumannomyces graminis var. tritici strain R3-111a-1.</title>
        <authorList>
            <consortium name="The Broad Institute Genome Sequencing Platform"/>
            <person name="Ma L.-J."/>
            <person name="Dead R."/>
            <person name="Young S."/>
            <person name="Zeng Q."/>
            <person name="Koehrsen M."/>
            <person name="Alvarado L."/>
            <person name="Berlin A."/>
            <person name="Chapman S.B."/>
            <person name="Chen Z."/>
            <person name="Freedman E."/>
            <person name="Gellesch M."/>
            <person name="Goldberg J."/>
            <person name="Griggs A."/>
            <person name="Gujja S."/>
            <person name="Heilman E.R."/>
            <person name="Heiman D."/>
            <person name="Hepburn T."/>
            <person name="Howarth C."/>
            <person name="Jen D."/>
            <person name="Larson L."/>
            <person name="Mehta T."/>
            <person name="Neiman D."/>
            <person name="Pearson M."/>
            <person name="Roberts A."/>
            <person name="Saif S."/>
            <person name="Shea T."/>
            <person name="Shenoy N."/>
            <person name="Sisk P."/>
            <person name="Stolte C."/>
            <person name="Sykes S."/>
            <person name="Walk T."/>
            <person name="White J."/>
            <person name="Yandava C."/>
            <person name="Haas B."/>
            <person name="Nusbaum C."/>
            <person name="Birren B."/>
        </authorList>
    </citation>
    <scope>NUCLEOTIDE SEQUENCE [LARGE SCALE GENOMIC DNA]</scope>
    <source>
        <strain evidence="14">R3-111a-1</strain>
    </source>
</reference>
<sequence>MSPVRGFVVSVLLALAQAPGLALGQNQPVAITGVTSGVNTATGQRPARLDINTLQNSGAQWDLYILGLLRFQSQAEDDELSYFQIAGIHGRPYIAWNGVEAVAGGVNRGYCPHNDIQFPAWHRPYLALYEQTLSGHVSVVASMYTGSNAAEYQAAAASWRAPYWDWAANPTLPQVASTPNITVNGPDGQVTVPNPLWSYKWQQYPLNSNWFPTSQDRNLWGWPETTRQPNSRGNSQINIVNSNLADVAKSLKDSVYNVLTRVTNYNTMATTASQGASFENPHNDVHTTMYAVMAYLDYSAFDPIFMLHHCNVDRYIAMWQAINYNNTFQTVAMATNGQFSTVGGSSVNGDSPLRPFYRDTNGNFHTGRSVANIAPFGYTYPEIDDWSQGKEGTRAAVIAAVNSLYGGGLAGSQPTTSSSSSSSVRPSSTARSATSSARTTSSAPTTSRAAAASPNTQGSGAPTSTPDGGNPGATLPVPVPIPLPIGQGPGGPPTPPGPPLGLGLGGKDKGGKGKRRRLFRRSAVYTDEAGSDYQDSKSTYGGDDLSSDPAYGSSSAPASEQAGTPTSSVEAAPSTPASSIEAAPSQPTDGGSAPSDKPTCGGGGGGYYGDGPGCGSGAPPPVDTKASYSVQAEVERGELDLPCTIYFYVGSRRAGRMSIPSMPTTGVTYSTFALDRFLQISDEDVAGSSANGTGYEAGNSTMVSKLQGQLRAEIKQINGSYTPVASAPSLKLQVQGREIAPPPTAYELPQIVGEAYKSEPVNPGDAKFGGLHTK</sequence>
<evidence type="ECO:0000256" key="8">
    <source>
        <dbReference type="SAM" id="MobiDB-lite"/>
    </source>
</evidence>
<dbReference type="PROSITE" id="PS00498">
    <property type="entry name" value="TYROSINASE_2"/>
    <property type="match status" value="1"/>
</dbReference>
<evidence type="ECO:0000256" key="1">
    <source>
        <dbReference type="ARBA" id="ARBA00009928"/>
    </source>
</evidence>
<dbReference type="GO" id="GO:0004503">
    <property type="term" value="F:tyrosinase activity"/>
    <property type="evidence" value="ECO:0007669"/>
    <property type="project" value="UniProtKB-EC"/>
</dbReference>
<feature type="compositionally biased region" description="Pro residues" evidence="8">
    <location>
        <begin position="490"/>
        <end position="499"/>
    </location>
</feature>
<feature type="compositionally biased region" description="Low complexity" evidence="8">
    <location>
        <begin position="414"/>
        <end position="454"/>
    </location>
</feature>
<dbReference type="GeneID" id="20346858"/>
<dbReference type="OrthoDB" id="6132182at2759"/>
<dbReference type="PROSITE" id="PS00497">
    <property type="entry name" value="TYROSINASE_1"/>
    <property type="match status" value="1"/>
</dbReference>
<reference evidence="12" key="3">
    <citation type="submission" date="2010-09" db="EMBL/GenBank/DDBJ databases">
        <title>Annotation of Gaeumannomyces graminis var. tritici R3-111a-1.</title>
        <authorList>
            <consortium name="The Broad Institute Genome Sequencing Platform"/>
            <person name="Ma L.-J."/>
            <person name="Dead R."/>
            <person name="Young S.K."/>
            <person name="Zeng Q."/>
            <person name="Gargeya S."/>
            <person name="Fitzgerald M."/>
            <person name="Haas B."/>
            <person name="Abouelleil A."/>
            <person name="Alvarado L."/>
            <person name="Arachchi H.M."/>
            <person name="Berlin A."/>
            <person name="Brown A."/>
            <person name="Chapman S.B."/>
            <person name="Chen Z."/>
            <person name="Dunbar C."/>
            <person name="Freedman E."/>
            <person name="Gearin G."/>
            <person name="Gellesch M."/>
            <person name="Goldberg J."/>
            <person name="Griggs A."/>
            <person name="Gujja S."/>
            <person name="Heiman D."/>
            <person name="Howarth C."/>
            <person name="Larson L."/>
            <person name="Lui A."/>
            <person name="MacDonald P.J.P."/>
            <person name="Mehta T."/>
            <person name="Montmayeur A."/>
            <person name="Murphy C."/>
            <person name="Neiman D."/>
            <person name="Pearson M."/>
            <person name="Priest M."/>
            <person name="Roberts A."/>
            <person name="Saif S."/>
            <person name="Shea T."/>
            <person name="Shenoy N."/>
            <person name="Sisk P."/>
            <person name="Stolte C."/>
            <person name="Sykes S."/>
            <person name="Yandava C."/>
            <person name="Wortman J."/>
            <person name="Nusbaum C."/>
            <person name="Birren B."/>
        </authorList>
    </citation>
    <scope>NUCLEOTIDE SEQUENCE</scope>
    <source>
        <strain evidence="12">R3-111a-1</strain>
    </source>
</reference>
<protein>
    <recommendedName>
        <fullName evidence="2">tyrosinase</fullName>
        <ecNumber evidence="2">1.14.18.1</ecNumber>
    </recommendedName>
</protein>
<evidence type="ECO:0000259" key="10">
    <source>
        <dbReference type="PROSITE" id="PS00497"/>
    </source>
</evidence>
<keyword evidence="9" id="KW-0732">Signal</keyword>
<dbReference type="AlphaFoldDB" id="J3NYP8"/>
<keyword evidence="4" id="KW-0186">Copper</keyword>
<keyword evidence="5" id="KW-0470">Melanin biosynthesis</keyword>
<evidence type="ECO:0000256" key="5">
    <source>
        <dbReference type="ARBA" id="ARBA00023101"/>
    </source>
</evidence>
<name>J3NYP8_GAET3</name>
<accession>J3NYP8</accession>
<evidence type="ECO:0000313" key="14">
    <source>
        <dbReference type="Proteomes" id="UP000006039"/>
    </source>
</evidence>
<feature type="region of interest" description="Disordered" evidence="8">
    <location>
        <begin position="409"/>
        <end position="604"/>
    </location>
</feature>
<evidence type="ECO:0000313" key="12">
    <source>
        <dbReference type="EMBL" id="EJT76481.1"/>
    </source>
</evidence>
<feature type="signal peptide" evidence="9">
    <location>
        <begin position="1"/>
        <end position="24"/>
    </location>
</feature>
<dbReference type="InterPro" id="IPR008922">
    <property type="entry name" value="Di-copper_centre_dom_sf"/>
</dbReference>
<evidence type="ECO:0000256" key="3">
    <source>
        <dbReference type="ARBA" id="ARBA00022723"/>
    </source>
</evidence>
<keyword evidence="14" id="KW-1185">Reference proteome</keyword>
<keyword evidence="3" id="KW-0479">Metal-binding</keyword>
<feature type="compositionally biased region" description="Polar residues" evidence="8">
    <location>
        <begin position="552"/>
        <end position="569"/>
    </location>
</feature>
<dbReference type="Gene3D" id="1.10.1280.10">
    <property type="entry name" value="Di-copper center containing domain from catechol oxidase"/>
    <property type="match status" value="1"/>
</dbReference>
<dbReference type="InterPro" id="IPR050316">
    <property type="entry name" value="Tyrosinase/Hemocyanin"/>
</dbReference>
<dbReference type="PRINTS" id="PR00092">
    <property type="entry name" value="TYROSINASE"/>
</dbReference>
<dbReference type="EMBL" id="GL385397">
    <property type="protein sequence ID" value="EJT76481.1"/>
    <property type="molecule type" value="Genomic_DNA"/>
</dbReference>
<dbReference type="PANTHER" id="PTHR11474">
    <property type="entry name" value="TYROSINASE FAMILY MEMBER"/>
    <property type="match status" value="1"/>
</dbReference>
<evidence type="ECO:0000256" key="4">
    <source>
        <dbReference type="ARBA" id="ARBA00023008"/>
    </source>
</evidence>
<dbReference type="EC" id="1.14.18.1" evidence="2"/>
<feature type="domain" description="Tyrosinase copper-binding" evidence="10">
    <location>
        <begin position="113"/>
        <end position="130"/>
    </location>
</feature>
<feature type="domain" description="Tyrosinase copper-binding" evidence="11">
    <location>
        <begin position="302"/>
        <end position="313"/>
    </location>
</feature>
<evidence type="ECO:0000256" key="7">
    <source>
        <dbReference type="ARBA" id="ARBA00048881"/>
    </source>
</evidence>
<dbReference type="RefSeq" id="XP_009222481.1">
    <property type="nucleotide sequence ID" value="XM_009224217.1"/>
</dbReference>
<dbReference type="STRING" id="644352.J3NYP8"/>
<evidence type="ECO:0000256" key="6">
    <source>
        <dbReference type="ARBA" id="ARBA00048233"/>
    </source>
</evidence>
<comment type="similarity">
    <text evidence="1">Belongs to the tyrosinase family.</text>
</comment>